<dbReference type="AlphaFoldDB" id="A0A8K0WZM5"/>
<evidence type="ECO:0000259" key="6">
    <source>
        <dbReference type="PROSITE" id="PS50157"/>
    </source>
</evidence>
<dbReference type="PANTHER" id="PTHR24379">
    <property type="entry name" value="KRAB AND ZINC FINGER DOMAIN-CONTAINING"/>
    <property type="match status" value="1"/>
</dbReference>
<dbReference type="OrthoDB" id="6105938at2759"/>
<keyword evidence="3 5" id="KW-0863">Zinc-finger</keyword>
<organism evidence="7 8">
    <name type="scientific">Plectosphaerella cucumerina</name>
    <dbReference type="NCBI Taxonomy" id="40658"/>
    <lineage>
        <taxon>Eukaryota</taxon>
        <taxon>Fungi</taxon>
        <taxon>Dikarya</taxon>
        <taxon>Ascomycota</taxon>
        <taxon>Pezizomycotina</taxon>
        <taxon>Sordariomycetes</taxon>
        <taxon>Hypocreomycetidae</taxon>
        <taxon>Glomerellales</taxon>
        <taxon>Plectosphaerellaceae</taxon>
        <taxon>Plectosphaerella</taxon>
    </lineage>
</organism>
<gene>
    <name evidence="7" type="ORF">B0T11DRAFT_287088</name>
</gene>
<evidence type="ECO:0000313" key="8">
    <source>
        <dbReference type="Proteomes" id="UP000813385"/>
    </source>
</evidence>
<dbReference type="InterPro" id="IPR013087">
    <property type="entry name" value="Znf_C2H2_type"/>
</dbReference>
<dbReference type="PROSITE" id="PS50157">
    <property type="entry name" value="ZINC_FINGER_C2H2_2"/>
    <property type="match status" value="1"/>
</dbReference>
<dbReference type="GO" id="GO:0000977">
    <property type="term" value="F:RNA polymerase II transcription regulatory region sequence-specific DNA binding"/>
    <property type="evidence" value="ECO:0007669"/>
    <property type="project" value="TreeGrafter"/>
</dbReference>
<reference evidence="7" key="1">
    <citation type="journal article" date="2021" name="Nat. Commun.">
        <title>Genetic determinants of endophytism in the Arabidopsis root mycobiome.</title>
        <authorList>
            <person name="Mesny F."/>
            <person name="Miyauchi S."/>
            <person name="Thiergart T."/>
            <person name="Pickel B."/>
            <person name="Atanasova L."/>
            <person name="Karlsson M."/>
            <person name="Huettel B."/>
            <person name="Barry K.W."/>
            <person name="Haridas S."/>
            <person name="Chen C."/>
            <person name="Bauer D."/>
            <person name="Andreopoulos W."/>
            <person name="Pangilinan J."/>
            <person name="LaButti K."/>
            <person name="Riley R."/>
            <person name="Lipzen A."/>
            <person name="Clum A."/>
            <person name="Drula E."/>
            <person name="Henrissat B."/>
            <person name="Kohler A."/>
            <person name="Grigoriev I.V."/>
            <person name="Martin F.M."/>
            <person name="Hacquard S."/>
        </authorList>
    </citation>
    <scope>NUCLEOTIDE SEQUENCE</scope>
    <source>
        <strain evidence="7">MPI-CAGE-AT-0016</strain>
    </source>
</reference>
<evidence type="ECO:0000256" key="4">
    <source>
        <dbReference type="ARBA" id="ARBA00022833"/>
    </source>
</evidence>
<dbReference type="SUPFAM" id="SSF57667">
    <property type="entry name" value="beta-beta-alpha zinc fingers"/>
    <property type="match status" value="1"/>
</dbReference>
<dbReference type="InterPro" id="IPR036236">
    <property type="entry name" value="Znf_C2H2_sf"/>
</dbReference>
<dbReference type="GO" id="GO:0000981">
    <property type="term" value="F:DNA-binding transcription factor activity, RNA polymerase II-specific"/>
    <property type="evidence" value="ECO:0007669"/>
    <property type="project" value="TreeGrafter"/>
</dbReference>
<comment type="caution">
    <text evidence="7">The sequence shown here is derived from an EMBL/GenBank/DDBJ whole genome shotgun (WGS) entry which is preliminary data.</text>
</comment>
<evidence type="ECO:0000313" key="7">
    <source>
        <dbReference type="EMBL" id="KAH7353600.1"/>
    </source>
</evidence>
<evidence type="ECO:0000256" key="5">
    <source>
        <dbReference type="PROSITE-ProRule" id="PRU00042"/>
    </source>
</evidence>
<dbReference type="GO" id="GO:0008270">
    <property type="term" value="F:zinc ion binding"/>
    <property type="evidence" value="ECO:0007669"/>
    <property type="project" value="UniProtKB-KW"/>
</dbReference>
<name>A0A8K0WZM5_9PEZI</name>
<keyword evidence="4" id="KW-0862">Zinc</keyword>
<dbReference type="Pfam" id="PF00096">
    <property type="entry name" value="zf-C2H2"/>
    <property type="match status" value="1"/>
</dbReference>
<accession>A0A8K0WZM5</accession>
<evidence type="ECO:0000256" key="1">
    <source>
        <dbReference type="ARBA" id="ARBA00022723"/>
    </source>
</evidence>
<protein>
    <recommendedName>
        <fullName evidence="6">C2H2-type domain-containing protein</fullName>
    </recommendedName>
</protein>
<dbReference type="Gene3D" id="3.30.160.60">
    <property type="entry name" value="Classic Zinc Finger"/>
    <property type="match status" value="1"/>
</dbReference>
<evidence type="ECO:0000256" key="3">
    <source>
        <dbReference type="ARBA" id="ARBA00022771"/>
    </source>
</evidence>
<dbReference type="EMBL" id="JAGPXD010000005">
    <property type="protein sequence ID" value="KAH7353600.1"/>
    <property type="molecule type" value="Genomic_DNA"/>
</dbReference>
<dbReference type="PROSITE" id="PS00028">
    <property type="entry name" value="ZINC_FINGER_C2H2_1"/>
    <property type="match status" value="1"/>
</dbReference>
<evidence type="ECO:0000256" key="2">
    <source>
        <dbReference type="ARBA" id="ARBA00022737"/>
    </source>
</evidence>
<dbReference type="SMART" id="SM00355">
    <property type="entry name" value="ZnF_C2H2"/>
    <property type="match status" value="5"/>
</dbReference>
<keyword evidence="1" id="KW-0479">Metal-binding</keyword>
<proteinExistence type="predicted"/>
<feature type="domain" description="C2H2-type" evidence="6">
    <location>
        <begin position="53"/>
        <end position="80"/>
    </location>
</feature>
<dbReference type="GO" id="GO:0005634">
    <property type="term" value="C:nucleus"/>
    <property type="evidence" value="ECO:0007669"/>
    <property type="project" value="TreeGrafter"/>
</dbReference>
<sequence length="237" mass="26594">MVSSHPECGICGQRFRTVDERDEHEASHPSCRICQVVLHDINAIDDHEASEHFKCHYCERFFDSHSNLVNHFKTHAAKDIPCPRCPRAFISHSALVLHFERNTCPGDMSMDWVDRTARECAEFLGNHVMLSPRGSGFPYKCPTCGCGAKYMSALLQHVESEACAEDIRDGPLTDFIRQCEDGSPHSRGRFPPVVGSYPPGPAVSHFFETEPFSGYSQPMNFFVMGHAGVSVSIHHWT</sequence>
<keyword evidence="2" id="KW-0677">Repeat</keyword>
<dbReference type="PANTHER" id="PTHR24379:SF127">
    <property type="entry name" value="BLOODY FINGERS-RELATED"/>
    <property type="match status" value="1"/>
</dbReference>
<keyword evidence="8" id="KW-1185">Reference proteome</keyword>
<dbReference type="Proteomes" id="UP000813385">
    <property type="component" value="Unassembled WGS sequence"/>
</dbReference>